<keyword evidence="3" id="KW-1185">Reference proteome</keyword>
<accession>A0A8X6YGW4</accession>
<reference evidence="2" key="1">
    <citation type="submission" date="2020-08" db="EMBL/GenBank/DDBJ databases">
        <title>Multicomponent nature underlies the extraordinary mechanical properties of spider dragline silk.</title>
        <authorList>
            <person name="Kono N."/>
            <person name="Nakamura H."/>
            <person name="Mori M."/>
            <person name="Yoshida Y."/>
            <person name="Ohtoshi R."/>
            <person name="Malay A.D."/>
            <person name="Moran D.A.P."/>
            <person name="Tomita M."/>
            <person name="Numata K."/>
            <person name="Arakawa K."/>
        </authorList>
    </citation>
    <scope>NUCLEOTIDE SEQUENCE</scope>
</reference>
<sequence length="103" mass="10919">MAVAGGCPDDPCPDGPNTGVRVGGETPNCVKLQSKVALAVTNREATVYMTWFPPVLLERHVTHQKPDIDNVSKNNLQIGGIGVLDFAKSIGGEGFVNMAIEEN</sequence>
<gene>
    <name evidence="2" type="ORF">TNIN_23301</name>
</gene>
<dbReference type="AlphaFoldDB" id="A0A8X6YGW4"/>
<evidence type="ECO:0000313" key="2">
    <source>
        <dbReference type="EMBL" id="GFY70483.1"/>
    </source>
</evidence>
<comment type="caution">
    <text evidence="2">The sequence shown here is derived from an EMBL/GenBank/DDBJ whole genome shotgun (WGS) entry which is preliminary data.</text>
</comment>
<protein>
    <submittedName>
        <fullName evidence="2">Uncharacterized protein</fullName>
    </submittedName>
</protein>
<organism evidence="2 3">
    <name type="scientific">Trichonephila inaurata madagascariensis</name>
    <dbReference type="NCBI Taxonomy" id="2747483"/>
    <lineage>
        <taxon>Eukaryota</taxon>
        <taxon>Metazoa</taxon>
        <taxon>Ecdysozoa</taxon>
        <taxon>Arthropoda</taxon>
        <taxon>Chelicerata</taxon>
        <taxon>Arachnida</taxon>
        <taxon>Araneae</taxon>
        <taxon>Araneomorphae</taxon>
        <taxon>Entelegynae</taxon>
        <taxon>Araneoidea</taxon>
        <taxon>Nephilidae</taxon>
        <taxon>Trichonephila</taxon>
        <taxon>Trichonephila inaurata</taxon>
    </lineage>
</organism>
<name>A0A8X6YGW4_9ARAC</name>
<evidence type="ECO:0000256" key="1">
    <source>
        <dbReference type="SAM" id="MobiDB-lite"/>
    </source>
</evidence>
<proteinExistence type="predicted"/>
<dbReference type="EMBL" id="BMAV01018279">
    <property type="protein sequence ID" value="GFY70483.1"/>
    <property type="molecule type" value="Genomic_DNA"/>
</dbReference>
<feature type="region of interest" description="Disordered" evidence="1">
    <location>
        <begin position="1"/>
        <end position="24"/>
    </location>
</feature>
<evidence type="ECO:0000313" key="3">
    <source>
        <dbReference type="Proteomes" id="UP000886998"/>
    </source>
</evidence>
<dbReference type="Proteomes" id="UP000886998">
    <property type="component" value="Unassembled WGS sequence"/>
</dbReference>